<accession>A0A6A4GGI2</accession>
<gene>
    <name evidence="2" type="ORF">BT96DRAFT_1008052</name>
</gene>
<keyword evidence="3" id="KW-1185">Reference proteome</keyword>
<evidence type="ECO:0000313" key="3">
    <source>
        <dbReference type="Proteomes" id="UP000799118"/>
    </source>
</evidence>
<feature type="compositionally biased region" description="Polar residues" evidence="1">
    <location>
        <begin position="77"/>
        <end position="87"/>
    </location>
</feature>
<feature type="region of interest" description="Disordered" evidence="1">
    <location>
        <begin position="77"/>
        <end position="114"/>
    </location>
</feature>
<reference evidence="2" key="1">
    <citation type="journal article" date="2019" name="Environ. Microbiol.">
        <title>Fungal ecological strategies reflected in gene transcription - a case study of two litter decomposers.</title>
        <authorList>
            <person name="Barbi F."/>
            <person name="Kohler A."/>
            <person name="Barry K."/>
            <person name="Baskaran P."/>
            <person name="Daum C."/>
            <person name="Fauchery L."/>
            <person name="Ihrmark K."/>
            <person name="Kuo A."/>
            <person name="LaButti K."/>
            <person name="Lipzen A."/>
            <person name="Morin E."/>
            <person name="Grigoriev I.V."/>
            <person name="Henrissat B."/>
            <person name="Lindahl B."/>
            <person name="Martin F."/>
        </authorList>
    </citation>
    <scope>NUCLEOTIDE SEQUENCE</scope>
    <source>
        <strain evidence="2">JB14</strain>
    </source>
</reference>
<name>A0A6A4GGI2_9AGAR</name>
<feature type="compositionally biased region" description="Basic residues" evidence="1">
    <location>
        <begin position="553"/>
        <end position="577"/>
    </location>
</feature>
<feature type="compositionally biased region" description="Basic and acidic residues" evidence="1">
    <location>
        <begin position="323"/>
        <end position="337"/>
    </location>
</feature>
<dbReference type="AlphaFoldDB" id="A0A6A4GGI2"/>
<dbReference type="OrthoDB" id="2369050at2759"/>
<feature type="region of interest" description="Disordered" evidence="1">
    <location>
        <begin position="533"/>
        <end position="636"/>
    </location>
</feature>
<feature type="compositionally biased region" description="Basic and acidic residues" evidence="1">
    <location>
        <begin position="598"/>
        <end position="631"/>
    </location>
</feature>
<organism evidence="2 3">
    <name type="scientific">Gymnopus androsaceus JB14</name>
    <dbReference type="NCBI Taxonomy" id="1447944"/>
    <lineage>
        <taxon>Eukaryota</taxon>
        <taxon>Fungi</taxon>
        <taxon>Dikarya</taxon>
        <taxon>Basidiomycota</taxon>
        <taxon>Agaricomycotina</taxon>
        <taxon>Agaricomycetes</taxon>
        <taxon>Agaricomycetidae</taxon>
        <taxon>Agaricales</taxon>
        <taxon>Marasmiineae</taxon>
        <taxon>Omphalotaceae</taxon>
        <taxon>Gymnopus</taxon>
    </lineage>
</organism>
<protein>
    <submittedName>
        <fullName evidence="2">Uncharacterized protein</fullName>
    </submittedName>
</protein>
<dbReference type="Proteomes" id="UP000799118">
    <property type="component" value="Unassembled WGS sequence"/>
</dbReference>
<evidence type="ECO:0000256" key="1">
    <source>
        <dbReference type="SAM" id="MobiDB-lite"/>
    </source>
</evidence>
<evidence type="ECO:0000313" key="2">
    <source>
        <dbReference type="EMBL" id="KAE9384463.1"/>
    </source>
</evidence>
<dbReference type="EMBL" id="ML770141">
    <property type="protein sequence ID" value="KAE9384463.1"/>
    <property type="molecule type" value="Genomic_DNA"/>
</dbReference>
<proteinExistence type="predicted"/>
<feature type="region of interest" description="Disordered" evidence="1">
    <location>
        <begin position="700"/>
        <end position="722"/>
    </location>
</feature>
<feature type="compositionally biased region" description="Polar residues" evidence="1">
    <location>
        <begin position="1"/>
        <end position="31"/>
    </location>
</feature>
<feature type="region of interest" description="Disordered" evidence="1">
    <location>
        <begin position="1"/>
        <end position="54"/>
    </location>
</feature>
<feature type="region of interest" description="Disordered" evidence="1">
    <location>
        <begin position="313"/>
        <end position="340"/>
    </location>
</feature>
<feature type="compositionally biased region" description="Low complexity" evidence="1">
    <location>
        <begin position="42"/>
        <end position="51"/>
    </location>
</feature>
<sequence>MCPEPSLTSLSSCMTSKNTPSSKKPLSSTALDQEARARRRSSSIPALPSSSTTFVPSQNALIENDLDYDIVEDRSTSPSLISETPTPATAVIPLPTSPTPSTTSSVSDDEMSPNPNGNNTIDMGGHKSGCLLLMPHPTLDTLEELWTYFLLNCSRRKLTDEDEIKKEFVACFMKFANLRDIVDGIGPKLYLLAWIELNPAYPNLPNEFLKRPFFDAIRNAILGCEWARIYDAKKDNYVMRATSQGFGDLAKLMEAHNKRLRGTQFHKSDAEIKLLILQKITPRFRDDLCDCQVEDSLPYDEWKEKCLVVEERRPPGPPAYANDSKRNDQGHGKKDDQQNQNVVLSSSTFSQGPADAYSFPKLGPSGPNTQCSRLMETETCFRCYNLYAGHQGGHCPTKGPPRLSVPYRPLTDAHVALAKTIHAKDPNKFIPYEFILKQNPAPQNSQRHVAAVRPREALTEMPDLSEPSSTPSSFAIQPHGVHAVYGSHPIVHSSSGAAVYGNALERGFDYESASRPVRRPVAALVPARRNAREYYDDEQDPGHNLVSPSNSRNVRRRGHDSRRSNSRRSGSRNRQRSRSQSSSRSTDSAEKDDEEEDDHRRGQDTSREEHLRSRLLERADSNKERVGDRQHARSYSVSTDSMPLVLPHLEWHAKINGPNGFAVENLLLDSACPFMLIHANLVASLGLKRHRMRHPQEMSLAMSSGSNDSCFDKRRPPPKILR</sequence>